<evidence type="ECO:0000256" key="2">
    <source>
        <dbReference type="ARBA" id="ARBA00022723"/>
    </source>
</evidence>
<proteinExistence type="predicted"/>
<dbReference type="AlphaFoldDB" id="A0AA35SNR2"/>
<evidence type="ECO:0000256" key="3">
    <source>
        <dbReference type="ARBA" id="ARBA00023004"/>
    </source>
</evidence>
<dbReference type="Pfam" id="PF13247">
    <property type="entry name" value="Fer4_11"/>
    <property type="match status" value="1"/>
</dbReference>
<dbReference type="InterPro" id="IPR017896">
    <property type="entry name" value="4Fe4S_Fe-S-bd"/>
</dbReference>
<name>A0AA35SNR2_GEOBA</name>
<keyword evidence="2" id="KW-0479">Metal-binding</keyword>
<keyword evidence="7" id="KW-1185">Reference proteome</keyword>
<comment type="caution">
    <text evidence="6">The sequence shown here is derived from an EMBL/GenBank/DDBJ whole genome shotgun (WGS) entry which is preliminary data.</text>
</comment>
<dbReference type="EMBL" id="CASHTH010002649">
    <property type="protein sequence ID" value="CAI8033223.1"/>
    <property type="molecule type" value="Genomic_DNA"/>
</dbReference>
<protein>
    <submittedName>
        <fullName evidence="6">Menaquinone reductase, iron-sulfur cluster-binding subunit</fullName>
    </submittedName>
</protein>
<keyword evidence="3" id="KW-0408">Iron</keyword>
<dbReference type="SUPFAM" id="SSF54862">
    <property type="entry name" value="4Fe-4S ferredoxins"/>
    <property type="match status" value="1"/>
</dbReference>
<dbReference type="PROSITE" id="PS51379">
    <property type="entry name" value="4FE4S_FER_2"/>
    <property type="match status" value="1"/>
</dbReference>
<dbReference type="Proteomes" id="UP001174909">
    <property type="component" value="Unassembled WGS sequence"/>
</dbReference>
<keyword evidence="1" id="KW-0004">4Fe-4S</keyword>
<evidence type="ECO:0000313" key="6">
    <source>
        <dbReference type="EMBL" id="CAI8033223.1"/>
    </source>
</evidence>
<dbReference type="PANTHER" id="PTHR43177">
    <property type="entry name" value="PROTEIN NRFC"/>
    <property type="match status" value="1"/>
</dbReference>
<dbReference type="CDD" id="cd10551">
    <property type="entry name" value="PsrB"/>
    <property type="match status" value="1"/>
</dbReference>
<accession>A0AA35SNR2</accession>
<gene>
    <name evidence="6" type="ORF">GBAR_LOCUS18731</name>
</gene>
<reference evidence="6" key="1">
    <citation type="submission" date="2023-03" db="EMBL/GenBank/DDBJ databases">
        <authorList>
            <person name="Steffen K."/>
            <person name="Cardenas P."/>
        </authorList>
    </citation>
    <scope>NUCLEOTIDE SEQUENCE</scope>
</reference>
<feature type="domain" description="4Fe-4S ferredoxin-type" evidence="5">
    <location>
        <begin position="1"/>
        <end position="29"/>
    </location>
</feature>
<sequence length="252" mass="29030">MVVDLDRCNGCQACVVACQVENNLPINDKNSFLQNRAYEWIRIERYWEGDYPNIKARFIPVLCQHCENAPCEPVCPVFATYHNDEGLNVQLYNRCVGTRYCINNCPYQVRFFNYWHPNWPERLQNQLNPDVTVRTRGITEKCTFCIQRLRRGQLQVERRGGGTLNDSTLNSGNHMPACVQACPTNALTFGDQNDVNSPINPYFADVNKYDVHHEHERKTRGYRLLEEMNTKPNLIYLKKVDPNAASSGGNHG</sequence>
<keyword evidence="4" id="KW-0411">Iron-sulfur</keyword>
<evidence type="ECO:0000313" key="7">
    <source>
        <dbReference type="Proteomes" id="UP001174909"/>
    </source>
</evidence>
<evidence type="ECO:0000256" key="4">
    <source>
        <dbReference type="ARBA" id="ARBA00023014"/>
    </source>
</evidence>
<dbReference type="Gene3D" id="3.30.70.20">
    <property type="match status" value="2"/>
</dbReference>
<evidence type="ECO:0000259" key="5">
    <source>
        <dbReference type="PROSITE" id="PS51379"/>
    </source>
</evidence>
<dbReference type="PANTHER" id="PTHR43177:SF3">
    <property type="entry name" value="PROTEIN NRFC HOMOLOG"/>
    <property type="match status" value="1"/>
</dbReference>
<dbReference type="GO" id="GO:0051539">
    <property type="term" value="F:4 iron, 4 sulfur cluster binding"/>
    <property type="evidence" value="ECO:0007669"/>
    <property type="project" value="UniProtKB-KW"/>
</dbReference>
<organism evidence="6 7">
    <name type="scientific">Geodia barretti</name>
    <name type="common">Barrett's horny sponge</name>
    <dbReference type="NCBI Taxonomy" id="519541"/>
    <lineage>
        <taxon>Eukaryota</taxon>
        <taxon>Metazoa</taxon>
        <taxon>Porifera</taxon>
        <taxon>Demospongiae</taxon>
        <taxon>Heteroscleromorpha</taxon>
        <taxon>Tetractinellida</taxon>
        <taxon>Astrophorina</taxon>
        <taxon>Geodiidae</taxon>
        <taxon>Geodia</taxon>
    </lineage>
</organism>
<evidence type="ECO:0000256" key="1">
    <source>
        <dbReference type="ARBA" id="ARBA00022485"/>
    </source>
</evidence>
<dbReference type="InterPro" id="IPR050954">
    <property type="entry name" value="ET_IronSulfur_Cluster-Binding"/>
</dbReference>
<dbReference type="GO" id="GO:0046872">
    <property type="term" value="F:metal ion binding"/>
    <property type="evidence" value="ECO:0007669"/>
    <property type="project" value="UniProtKB-KW"/>
</dbReference>